<dbReference type="Proteomes" id="UP000218231">
    <property type="component" value="Unassembled WGS sequence"/>
</dbReference>
<organism evidence="1 2">
    <name type="scientific">Diploscapter pachys</name>
    <dbReference type="NCBI Taxonomy" id="2018661"/>
    <lineage>
        <taxon>Eukaryota</taxon>
        <taxon>Metazoa</taxon>
        <taxon>Ecdysozoa</taxon>
        <taxon>Nematoda</taxon>
        <taxon>Chromadorea</taxon>
        <taxon>Rhabditida</taxon>
        <taxon>Rhabditina</taxon>
        <taxon>Rhabditomorpha</taxon>
        <taxon>Rhabditoidea</taxon>
        <taxon>Rhabditidae</taxon>
        <taxon>Diploscapter</taxon>
    </lineage>
</organism>
<evidence type="ECO:0000313" key="2">
    <source>
        <dbReference type="Proteomes" id="UP000218231"/>
    </source>
</evidence>
<protein>
    <submittedName>
        <fullName evidence="1">Uncharacterized protein</fullName>
    </submittedName>
</protein>
<dbReference type="EMBL" id="LIAE01008260">
    <property type="protein sequence ID" value="PAV74863.1"/>
    <property type="molecule type" value="Genomic_DNA"/>
</dbReference>
<evidence type="ECO:0000313" key="1">
    <source>
        <dbReference type="EMBL" id="PAV74863.1"/>
    </source>
</evidence>
<name>A0A2A2KLY8_9BILA</name>
<sequence length="164" mass="17655">MSQLSTLDTGQPAFASLAIRSNSSRSMPSTWPVSVRSDRVMVNPSPSFSSVTFALVSRLPCVLPAPASAKASAIVKQPAWAAAISSSGLVPGPSSNRVLKPYWASVSRPDWVEIWPLPSLPRPSYRADALRVVIYVSSCFTRPYAERAPQVAPQRPFRSNLSAA</sequence>
<proteinExistence type="predicted"/>
<dbReference type="AlphaFoldDB" id="A0A2A2KLY8"/>
<accession>A0A2A2KLY8</accession>
<keyword evidence="2" id="KW-1185">Reference proteome</keyword>
<reference evidence="1 2" key="1">
    <citation type="journal article" date="2017" name="Curr. Biol.">
        <title>Genome architecture and evolution of a unichromosomal asexual nematode.</title>
        <authorList>
            <person name="Fradin H."/>
            <person name="Zegar C."/>
            <person name="Gutwein M."/>
            <person name="Lucas J."/>
            <person name="Kovtun M."/>
            <person name="Corcoran D."/>
            <person name="Baugh L.R."/>
            <person name="Kiontke K."/>
            <person name="Gunsalus K."/>
            <person name="Fitch D.H."/>
            <person name="Piano F."/>
        </authorList>
    </citation>
    <scope>NUCLEOTIDE SEQUENCE [LARGE SCALE GENOMIC DNA]</scope>
    <source>
        <strain evidence="1">PF1309</strain>
    </source>
</reference>
<comment type="caution">
    <text evidence="1">The sequence shown here is derived from an EMBL/GenBank/DDBJ whole genome shotgun (WGS) entry which is preliminary data.</text>
</comment>
<gene>
    <name evidence="1" type="ORF">WR25_01079</name>
</gene>